<evidence type="ECO:0000313" key="1">
    <source>
        <dbReference type="EMBL" id="QIX90275.1"/>
    </source>
</evidence>
<keyword evidence="1" id="KW-0378">Hydrolase</keyword>
<dbReference type="AlphaFoldDB" id="A0AAP9S6G0"/>
<dbReference type="GO" id="GO:0016787">
    <property type="term" value="F:hydrolase activity"/>
    <property type="evidence" value="ECO:0007669"/>
    <property type="project" value="UniProtKB-KW"/>
</dbReference>
<proteinExistence type="predicted"/>
<protein>
    <submittedName>
        <fullName evidence="1">SGNH/GDSL hydrolase family protein</fullName>
    </submittedName>
</protein>
<dbReference type="RefSeq" id="WP_003526435.1">
    <property type="nucleotide sequence ID" value="NZ_CABKQO010000015.1"/>
</dbReference>
<dbReference type="EMBL" id="CP050964">
    <property type="protein sequence ID" value="QIX90275.1"/>
    <property type="molecule type" value="Genomic_DNA"/>
</dbReference>
<organism evidence="1 2">
    <name type="scientific">Enterocloster clostridioformis</name>
    <dbReference type="NCBI Taxonomy" id="1531"/>
    <lineage>
        <taxon>Bacteria</taxon>
        <taxon>Bacillati</taxon>
        <taxon>Bacillota</taxon>
        <taxon>Clostridia</taxon>
        <taxon>Lachnospirales</taxon>
        <taxon>Lachnospiraceae</taxon>
        <taxon>Enterocloster</taxon>
    </lineage>
</organism>
<dbReference type="GeneID" id="57960829"/>
<evidence type="ECO:0000313" key="2">
    <source>
        <dbReference type="Proteomes" id="UP000501069"/>
    </source>
</evidence>
<dbReference type="SUPFAM" id="SSF52266">
    <property type="entry name" value="SGNH hydrolase"/>
    <property type="match status" value="1"/>
</dbReference>
<accession>A0AAP9S6G0</accession>
<gene>
    <name evidence="1" type="ORF">FOC47_06595</name>
</gene>
<dbReference type="Proteomes" id="UP000501069">
    <property type="component" value="Chromosome"/>
</dbReference>
<reference evidence="1 2" key="1">
    <citation type="submission" date="2019-11" db="EMBL/GenBank/DDBJ databases">
        <title>FDA dAtabase for Regulatory Grade micrObial Sequences (FDA-ARGOS): Supporting development and validation of Infectious Disease Dx tests.</title>
        <authorList>
            <person name="Turner S."/>
            <person name="Byrd R."/>
            <person name="Tallon L."/>
            <person name="Sadzewicz L."/>
            <person name="Vavikolanu K."/>
            <person name="Mehta A."/>
            <person name="Aluvathingal J."/>
            <person name="Nadendla S."/>
            <person name="Myers T."/>
            <person name="Yan Y."/>
            <person name="Sichtig H."/>
        </authorList>
    </citation>
    <scope>NUCLEOTIDE SEQUENCE [LARGE SCALE GENOMIC DNA]</scope>
    <source>
        <strain evidence="1 2">FDAARGOS_739</strain>
    </source>
</reference>
<sequence length="441" mass="51250">MMDFCRIELDDIAQINYNESKNADFLKTLFLSHRYVYVRNESHRLLGIITPTSFQNHFSVGKHVNYSFRYAIDCELGGGCIEAAAEIIKETRCQEVPVLSEYGELLYVLRKSKNLINSFDFDWNLCDIRFTLEYLEGFNNVLYFRENQSIVGLKNHISGFIKVKKMDKIEDVQKNDLLIHEGYMHLDNFANCTIGEIYLSAIARTALKCLMSNGIDYFFFQTPVSNKLKDENKIFCRNPTLLSEEELLLIYQEDRADVAYWTSGDFHNVDFRKTDEGRYLPANVNSKTYNVFNNERMTFYQPDSYDHTIFVIGTCIARGFGVSDRMTIPSILQEKLIKNSYKYIVRNLGTGGGLNIYSDIRDFVNILKSDLKAGDVVLHLGYNCWEKSKAEFENYFELSELFNRKHSQRCFLNDAPHLTPYSNRVVTDYIFENIKDKLGVS</sequence>
<name>A0AAP9S6G0_9FIRM</name>